<dbReference type="Pfam" id="PF05662">
    <property type="entry name" value="YadA_stalk"/>
    <property type="match status" value="1"/>
</dbReference>
<dbReference type="Gene3D" id="3.90.1780.10">
    <property type="entry name" value="Trimeric adhesin"/>
    <property type="match status" value="1"/>
</dbReference>
<feature type="domain" description="Trimeric autotransporter adhesin YadA-like stalk" evidence="1">
    <location>
        <begin position="97"/>
        <end position="137"/>
    </location>
</feature>
<proteinExistence type="predicted"/>
<dbReference type="Gene3D" id="6.10.250.2040">
    <property type="match status" value="1"/>
</dbReference>
<comment type="caution">
    <text evidence="2">The sequence shown here is derived from an EMBL/GenBank/DDBJ whole genome shotgun (WGS) entry which is preliminary data.</text>
</comment>
<dbReference type="Proteomes" id="UP000078358">
    <property type="component" value="Unassembled WGS sequence"/>
</dbReference>
<dbReference type="InterPro" id="IPR037174">
    <property type="entry name" value="Trimeric_adhesin"/>
</dbReference>
<gene>
    <name evidence="2" type="ORF">F480_09605</name>
    <name evidence="3" type="ORF">F480_09630</name>
</gene>
<dbReference type="AlphaFoldDB" id="A0A179CYI9"/>
<dbReference type="EMBL" id="JACI01000002">
    <property type="protein sequence ID" value="OAQ14959.1"/>
    <property type="molecule type" value="Genomic_DNA"/>
</dbReference>
<evidence type="ECO:0000313" key="3">
    <source>
        <dbReference type="EMBL" id="OAQ14964.1"/>
    </source>
</evidence>
<organism evidence="2 4">
    <name type="scientific">Bibersteinia trehalosi Y31</name>
    <dbReference type="NCBI Taxonomy" id="1261658"/>
    <lineage>
        <taxon>Bacteria</taxon>
        <taxon>Pseudomonadati</taxon>
        <taxon>Pseudomonadota</taxon>
        <taxon>Gammaproteobacteria</taxon>
        <taxon>Pasteurellales</taxon>
        <taxon>Pasteurellaceae</taxon>
        <taxon>Bibersteinia</taxon>
    </lineage>
</organism>
<accession>A0A179CYI9</accession>
<name>A0A179CYI9_BIBTR</name>
<protein>
    <recommendedName>
        <fullName evidence="1">Trimeric autotransporter adhesin YadA-like stalk domain-containing protein</fullName>
    </recommendedName>
</protein>
<evidence type="ECO:0000259" key="1">
    <source>
        <dbReference type="Pfam" id="PF05662"/>
    </source>
</evidence>
<evidence type="ECO:0000313" key="4">
    <source>
        <dbReference type="Proteomes" id="UP000078358"/>
    </source>
</evidence>
<dbReference type="GO" id="GO:0019867">
    <property type="term" value="C:outer membrane"/>
    <property type="evidence" value="ECO:0007669"/>
    <property type="project" value="InterPro"/>
</dbReference>
<evidence type="ECO:0000313" key="2">
    <source>
        <dbReference type="EMBL" id="OAQ14959.1"/>
    </source>
</evidence>
<dbReference type="EMBL" id="JACI01000002">
    <property type="protein sequence ID" value="OAQ14964.1"/>
    <property type="molecule type" value="Genomic_DNA"/>
</dbReference>
<dbReference type="PATRIC" id="fig|1261658.3.peg.1919"/>
<sequence length="154" mass="15482">MATIGDIVNTINNVSWTIAGNGINVDKITAGEVVNFVNGTNTVAVVTANATTGGADVTYHVEGALTNITSIANNNGTQITLGDVNGNNTVNVNGATISNVSAGVNGTDAVNLDQLNASKTYIDAGNFTTVTTTTNADGSTTYVVNAEKSVVEAG</sequence>
<reference evidence="2 4" key="1">
    <citation type="submission" date="2014-01" db="EMBL/GenBank/DDBJ databases">
        <authorList>
            <person name="Zuccon D."/>
        </authorList>
    </citation>
    <scope>NUCLEOTIDE SEQUENCE [LARGE SCALE GENOMIC DNA]</scope>
    <source>
        <strain evidence="2 4">Y31</strain>
    </source>
</reference>
<dbReference type="InterPro" id="IPR008635">
    <property type="entry name" value="Coiled_stalk_dom"/>
</dbReference>